<dbReference type="EnsemblPlants" id="Pp3c16_14960V3.2">
    <property type="protein sequence ID" value="Pp3c16_14960V3.2"/>
    <property type="gene ID" value="Pp3c16_14960"/>
</dbReference>
<reference evidence="1 2" key="1">
    <citation type="journal article" date="2008" name="Science">
        <title>The Physcomitrella genome reveals evolutionary insights into the conquest of land by plants.</title>
        <authorList>
            <person name="Rensing S."/>
            <person name="Lang D."/>
            <person name="Zimmer A."/>
            <person name="Terry A."/>
            <person name="Salamov A."/>
            <person name="Shapiro H."/>
            <person name="Nishiyama T."/>
            <person name="Perroud P.-F."/>
            <person name="Lindquist E."/>
            <person name="Kamisugi Y."/>
            <person name="Tanahashi T."/>
            <person name="Sakakibara K."/>
            <person name="Fujita T."/>
            <person name="Oishi K."/>
            <person name="Shin-I T."/>
            <person name="Kuroki Y."/>
            <person name="Toyoda A."/>
            <person name="Suzuki Y."/>
            <person name="Hashimoto A."/>
            <person name="Yamaguchi K."/>
            <person name="Sugano A."/>
            <person name="Kohara Y."/>
            <person name="Fujiyama A."/>
            <person name="Anterola A."/>
            <person name="Aoki S."/>
            <person name="Ashton N."/>
            <person name="Barbazuk W.B."/>
            <person name="Barker E."/>
            <person name="Bennetzen J."/>
            <person name="Bezanilla M."/>
            <person name="Blankenship R."/>
            <person name="Cho S.H."/>
            <person name="Dutcher S."/>
            <person name="Estelle M."/>
            <person name="Fawcett J.A."/>
            <person name="Gundlach H."/>
            <person name="Hanada K."/>
            <person name="Heyl A."/>
            <person name="Hicks K.A."/>
            <person name="Hugh J."/>
            <person name="Lohr M."/>
            <person name="Mayer K."/>
            <person name="Melkozernov A."/>
            <person name="Murata T."/>
            <person name="Nelson D."/>
            <person name="Pils B."/>
            <person name="Prigge M."/>
            <person name="Reiss B."/>
            <person name="Renner T."/>
            <person name="Rombauts S."/>
            <person name="Rushton P."/>
            <person name="Sanderfoot A."/>
            <person name="Schween G."/>
            <person name="Shiu S.-H."/>
            <person name="Stueber K."/>
            <person name="Theodoulou F.L."/>
            <person name="Tu H."/>
            <person name="Van de Peer Y."/>
            <person name="Verrier P.J."/>
            <person name="Waters E."/>
            <person name="Wood A."/>
            <person name="Yang L."/>
            <person name="Cove D."/>
            <person name="Cuming A."/>
            <person name="Hasebe M."/>
            <person name="Lucas S."/>
            <person name="Mishler D.B."/>
            <person name="Reski R."/>
            <person name="Grigoriev I."/>
            <person name="Quatrano R.S."/>
            <person name="Boore J.L."/>
        </authorList>
    </citation>
    <scope>NUCLEOTIDE SEQUENCE [LARGE SCALE GENOMIC DNA]</scope>
    <source>
        <strain evidence="1 2">cv. Gransden 2004</strain>
    </source>
</reference>
<dbReference type="EMBL" id="ABEU02000016">
    <property type="status" value="NOT_ANNOTATED_CDS"/>
    <property type="molecule type" value="Genomic_DNA"/>
</dbReference>
<organism evidence="1 2">
    <name type="scientific">Physcomitrium patens</name>
    <name type="common">Spreading-leaved earth moss</name>
    <name type="synonym">Physcomitrella patens</name>
    <dbReference type="NCBI Taxonomy" id="3218"/>
    <lineage>
        <taxon>Eukaryota</taxon>
        <taxon>Viridiplantae</taxon>
        <taxon>Streptophyta</taxon>
        <taxon>Embryophyta</taxon>
        <taxon>Bryophyta</taxon>
        <taxon>Bryophytina</taxon>
        <taxon>Bryopsida</taxon>
        <taxon>Funariidae</taxon>
        <taxon>Funariales</taxon>
        <taxon>Funariaceae</taxon>
        <taxon>Physcomitrium</taxon>
    </lineage>
</organism>
<reference evidence="1" key="3">
    <citation type="submission" date="2020-12" db="UniProtKB">
        <authorList>
            <consortium name="EnsemblPlants"/>
        </authorList>
    </citation>
    <scope>IDENTIFICATION</scope>
</reference>
<sequence length="40" mass="4355">MAKVRSHRAMTTSARFPGPAHGIYRFEEAAPLLQQQAASA</sequence>
<evidence type="ECO:0000313" key="1">
    <source>
        <dbReference type="EnsemblPlants" id="Pp3c16_14960V3.2"/>
    </source>
</evidence>
<protein>
    <submittedName>
        <fullName evidence="1">Uncharacterized protein</fullName>
    </submittedName>
</protein>
<dbReference type="AlphaFoldDB" id="A0A7I4B3I8"/>
<accession>A0A7I4B3I8</accession>
<proteinExistence type="predicted"/>
<name>A0A7I4B3I8_PHYPA</name>
<evidence type="ECO:0000313" key="2">
    <source>
        <dbReference type="Proteomes" id="UP000006727"/>
    </source>
</evidence>
<dbReference type="Gramene" id="Pp3c16_14960V3.2">
    <property type="protein sequence ID" value="Pp3c16_14960V3.2"/>
    <property type="gene ID" value="Pp3c16_14960"/>
</dbReference>
<keyword evidence="2" id="KW-1185">Reference proteome</keyword>
<dbReference type="Proteomes" id="UP000006727">
    <property type="component" value="Chromosome 16"/>
</dbReference>
<reference evidence="1 2" key="2">
    <citation type="journal article" date="2018" name="Plant J.">
        <title>The Physcomitrella patens chromosome-scale assembly reveals moss genome structure and evolution.</title>
        <authorList>
            <person name="Lang D."/>
            <person name="Ullrich K.K."/>
            <person name="Murat F."/>
            <person name="Fuchs J."/>
            <person name="Jenkins J."/>
            <person name="Haas F.B."/>
            <person name="Piednoel M."/>
            <person name="Gundlach H."/>
            <person name="Van Bel M."/>
            <person name="Meyberg R."/>
            <person name="Vives C."/>
            <person name="Morata J."/>
            <person name="Symeonidi A."/>
            <person name="Hiss M."/>
            <person name="Muchero W."/>
            <person name="Kamisugi Y."/>
            <person name="Saleh O."/>
            <person name="Blanc G."/>
            <person name="Decker E.L."/>
            <person name="van Gessel N."/>
            <person name="Grimwood J."/>
            <person name="Hayes R.D."/>
            <person name="Graham S.W."/>
            <person name="Gunter L.E."/>
            <person name="McDaniel S.F."/>
            <person name="Hoernstein S.N.W."/>
            <person name="Larsson A."/>
            <person name="Li F.W."/>
            <person name="Perroud P.F."/>
            <person name="Phillips J."/>
            <person name="Ranjan P."/>
            <person name="Rokshar D.S."/>
            <person name="Rothfels C.J."/>
            <person name="Schneider L."/>
            <person name="Shu S."/>
            <person name="Stevenson D.W."/>
            <person name="Thummler F."/>
            <person name="Tillich M."/>
            <person name="Villarreal Aguilar J.C."/>
            <person name="Widiez T."/>
            <person name="Wong G.K."/>
            <person name="Wymore A."/>
            <person name="Zhang Y."/>
            <person name="Zimmer A.D."/>
            <person name="Quatrano R.S."/>
            <person name="Mayer K.F.X."/>
            <person name="Goodstein D."/>
            <person name="Casacuberta J.M."/>
            <person name="Vandepoele K."/>
            <person name="Reski R."/>
            <person name="Cuming A.C."/>
            <person name="Tuskan G.A."/>
            <person name="Maumus F."/>
            <person name="Salse J."/>
            <person name="Schmutz J."/>
            <person name="Rensing S.A."/>
        </authorList>
    </citation>
    <scope>NUCLEOTIDE SEQUENCE [LARGE SCALE GENOMIC DNA]</scope>
    <source>
        <strain evidence="1 2">cv. Gransden 2004</strain>
    </source>
</reference>